<dbReference type="Gene3D" id="1.25.10.10">
    <property type="entry name" value="Leucine-rich Repeat Variant"/>
    <property type="match status" value="4"/>
</dbReference>
<evidence type="ECO:0000313" key="9">
    <source>
        <dbReference type="Proteomes" id="UP000054928"/>
    </source>
</evidence>
<keyword evidence="3" id="KW-0677">Repeat</keyword>
<dbReference type="GO" id="GO:0000226">
    <property type="term" value="P:microtubule cytoskeleton organization"/>
    <property type="evidence" value="ECO:0007669"/>
    <property type="project" value="UniProtKB-ARBA"/>
</dbReference>
<evidence type="ECO:0000256" key="4">
    <source>
        <dbReference type="ARBA" id="ARBA00023212"/>
    </source>
</evidence>
<feature type="domain" description="TOG" evidence="7">
    <location>
        <begin position="2"/>
        <end position="220"/>
    </location>
</feature>
<dbReference type="OMA" id="KMRHNWL"/>
<dbReference type="GO" id="GO:0005881">
    <property type="term" value="C:cytoplasmic microtubule"/>
    <property type="evidence" value="ECO:0007669"/>
    <property type="project" value="TreeGrafter"/>
</dbReference>
<evidence type="ECO:0000256" key="3">
    <source>
        <dbReference type="ARBA" id="ARBA00022737"/>
    </source>
</evidence>
<dbReference type="InterPro" id="IPR016024">
    <property type="entry name" value="ARM-type_fold"/>
</dbReference>
<accession>A0A0N7L4G7</accession>
<feature type="compositionally biased region" description="Polar residues" evidence="6">
    <location>
        <begin position="720"/>
        <end position="731"/>
    </location>
</feature>
<dbReference type="GeneID" id="36403744"/>
<dbReference type="InterPro" id="IPR024395">
    <property type="entry name" value="CLASP_N_dom"/>
</dbReference>
<dbReference type="STRING" id="4781.A0A0N7L4G7"/>
<dbReference type="SMART" id="SM01349">
    <property type="entry name" value="TOG"/>
    <property type="match status" value="4"/>
</dbReference>
<evidence type="ECO:0000256" key="1">
    <source>
        <dbReference type="ARBA" id="ARBA00004245"/>
    </source>
</evidence>
<dbReference type="GO" id="GO:0000278">
    <property type="term" value="P:mitotic cell cycle"/>
    <property type="evidence" value="ECO:0007669"/>
    <property type="project" value="UniProtKB-ARBA"/>
</dbReference>
<evidence type="ECO:0000256" key="6">
    <source>
        <dbReference type="SAM" id="MobiDB-lite"/>
    </source>
</evidence>
<sequence>MEETAALLSSTATKQRLAGVTGLLEQLRKQDVPLESSTELLPHVIHCLRGHNSKIALGSLEILEILVSKSPESTLRLYLKLLWTSLVERLGDSKLQVREKAVDVIVELSVVLDVNMVLDNLKGCMNHKNWRTREQSLHATWRCLEKHDLFKAQQENLFDDVLKLLEDSSKDVRDAAIKALEKFYTFIGSSLLSDMEYKNIRPAHMKMLTERFERLRGASMILSRDAVRSQPYNGAPESINVQSDQLSSILSAYDLQVSASSTSMARYLESVRSRTQNDAKAAVAEGERSPSQTSSSKSFNDHHSSKRTIEKKGNDVTEKELQKQLSVVCEKLKLENKWDQRVGGLKILQRLASRCSKASNSEVALSVLSQGIRTVRELLCQQVSDLRSSVSREACDTIQTLAKSLRDEFNAHAEFCLDSLLKATYVTIQVISTSADSTIKCMIESTSNGYSRVIPKLIECVKSRNQVLRCNAVCYLTLILKKWSFNFLSKHSAMFVPIMPAILQDALGDVRSQSRKCYWALHHLFPNEARNIFSGLDRLTQKNLLDDPSKNTAMITRHLDESLTTASLTHNTDIDRFALRKNAIQPATSIPGAVDLTAEEPTTEKLPRRVLEGSSLSIGAELVEEVPRMIPQGPLRVGLVGRAKSSDLQDNPESTNQTTTRTSTIGPLRIRSAPKSSPSIDSTTESLYTSRQGPSNAGYHTSSQHHSLKAQRVQLAADSQLPQQAENNEGNNGPKRLPLASMPSPPISNASSPRSNKSTIEARNIPQRILPASESEGSKAASLPVTDILEDALRTLESKSWSTRLEAAEYIGTYIQQRVQQIESGGSRDHKLDDRITVAFIKHLNDAHYRVSQGVLKNLLSLLKLSHHTQRLPSHLKSVLPKLFQKFVDTKESIRVVAKENLDYIAMTVDNSTLAAITISILGDGSNMKVKAAMCHYLRELLPGAGGYMKHGTNSSHMRTFLLKIALLMDADVPVSVSSACGELVSVVAQLYGSELNEALGFLSPSKRLVVSKLLHSKNIVLKPTLVQRPQLVASTNSHSTRPYDDDNDNQDMETEDFRPERSRKRAESPSVTISSPARRNNQKRINTTPKDIASQNGENQKMELAQPKSFATAPQINSMNVKVISTQSVPFRTALPARFTVDTHAASLEEILHALEQNNLSETEIKHALYKTLHCIEIESPETWDRCFGRLLLLLVDAATENNIYALKVLQHLVKAQPTRAQMFFELLLQRLIDAIVHQIDVARHLMERILHDLVSQTSDPNLTLLMLIQLDSDREPPTLQVVLRLIKVCLQACERDTFDLSKFLHNNDGTDSLLRMLVRRLGHASSSVRKNAVDCLVAFHFAANDKSHILSKYLATALDDTQLRLVEIFIDRARMERHHIDLSL</sequence>
<dbReference type="GO" id="GO:0005819">
    <property type="term" value="C:spindle"/>
    <property type="evidence" value="ECO:0007669"/>
    <property type="project" value="UniProtKB-ARBA"/>
</dbReference>
<dbReference type="Pfam" id="PF12348">
    <property type="entry name" value="CLASP_N"/>
    <property type="match status" value="1"/>
</dbReference>
<dbReference type="RefSeq" id="XP_024574996.1">
    <property type="nucleotide sequence ID" value="XM_024724084.1"/>
</dbReference>
<feature type="compositionally biased region" description="Polar residues" evidence="6">
    <location>
        <begin position="747"/>
        <end position="761"/>
    </location>
</feature>
<dbReference type="Pfam" id="PF21040">
    <property type="entry name" value="CEP104-like_TOG"/>
    <property type="match status" value="1"/>
</dbReference>
<keyword evidence="2" id="KW-0963">Cytoplasm</keyword>
<proteinExistence type="predicted"/>
<evidence type="ECO:0000256" key="5">
    <source>
        <dbReference type="PROSITE-ProRule" id="PRU00103"/>
    </source>
</evidence>
<feature type="region of interest" description="Disordered" evidence="6">
    <location>
        <begin position="645"/>
        <end position="761"/>
    </location>
</feature>
<dbReference type="InterPro" id="IPR034085">
    <property type="entry name" value="TOG"/>
</dbReference>
<feature type="region of interest" description="Disordered" evidence="6">
    <location>
        <begin position="1032"/>
        <end position="1101"/>
    </location>
</feature>
<dbReference type="EMBL" id="CCYD01000322">
    <property type="protein sequence ID" value="CEG38627.1"/>
    <property type="molecule type" value="Genomic_DNA"/>
</dbReference>
<reference evidence="9" key="1">
    <citation type="submission" date="2014-09" db="EMBL/GenBank/DDBJ databases">
        <authorList>
            <person name="Sharma Rahul"/>
            <person name="Thines Marco"/>
        </authorList>
    </citation>
    <scope>NUCLEOTIDE SEQUENCE [LARGE SCALE GENOMIC DNA]</scope>
</reference>
<dbReference type="SUPFAM" id="SSF48371">
    <property type="entry name" value="ARM repeat"/>
    <property type="match status" value="2"/>
</dbReference>
<evidence type="ECO:0000259" key="7">
    <source>
        <dbReference type="SMART" id="SM01349"/>
    </source>
</evidence>
<feature type="domain" description="TOG" evidence="7">
    <location>
        <begin position="773"/>
        <end position="1025"/>
    </location>
</feature>
<dbReference type="PANTHER" id="PTHR21567">
    <property type="entry name" value="CLASP"/>
    <property type="match status" value="1"/>
</dbReference>
<feature type="compositionally biased region" description="Basic and acidic residues" evidence="6">
    <location>
        <begin position="299"/>
        <end position="316"/>
    </location>
</feature>
<dbReference type="GO" id="GO:1902903">
    <property type="term" value="P:regulation of supramolecular fiber organization"/>
    <property type="evidence" value="ECO:0007669"/>
    <property type="project" value="UniProtKB-ARBA"/>
</dbReference>
<evidence type="ECO:0000313" key="8">
    <source>
        <dbReference type="EMBL" id="CEG38627.1"/>
    </source>
</evidence>
<dbReference type="InterPro" id="IPR021133">
    <property type="entry name" value="HEAT_type_2"/>
</dbReference>
<feature type="region of interest" description="Disordered" evidence="6">
    <location>
        <begin position="278"/>
        <end position="316"/>
    </location>
</feature>
<dbReference type="InterPro" id="IPR048491">
    <property type="entry name" value="XMAP215_CLASP_TOG"/>
</dbReference>
<dbReference type="OrthoDB" id="46159at2759"/>
<dbReference type="GO" id="GO:0008017">
    <property type="term" value="F:microtubule binding"/>
    <property type="evidence" value="ECO:0007669"/>
    <property type="project" value="TreeGrafter"/>
</dbReference>
<organism evidence="8 9">
    <name type="scientific">Plasmopara halstedii</name>
    <name type="common">Downy mildew of sunflower</name>
    <dbReference type="NCBI Taxonomy" id="4781"/>
    <lineage>
        <taxon>Eukaryota</taxon>
        <taxon>Sar</taxon>
        <taxon>Stramenopiles</taxon>
        <taxon>Oomycota</taxon>
        <taxon>Peronosporomycetes</taxon>
        <taxon>Peronosporales</taxon>
        <taxon>Peronosporaceae</taxon>
        <taxon>Plasmopara</taxon>
    </lineage>
</organism>
<dbReference type="InterPro" id="IPR011989">
    <property type="entry name" value="ARM-like"/>
</dbReference>
<protein>
    <submittedName>
        <fullName evidence="8">CLIP-associating protein</fullName>
    </submittedName>
</protein>
<feature type="compositionally biased region" description="Polar residues" evidence="6">
    <location>
        <begin position="1070"/>
        <end position="1100"/>
    </location>
</feature>
<keyword evidence="4" id="KW-0206">Cytoskeleton</keyword>
<feature type="compositionally biased region" description="Polar residues" evidence="6">
    <location>
        <begin position="674"/>
        <end position="705"/>
    </location>
</feature>
<evidence type="ECO:0000256" key="2">
    <source>
        <dbReference type="ARBA" id="ARBA00022490"/>
    </source>
</evidence>
<dbReference type="GO" id="GO:0031110">
    <property type="term" value="P:regulation of microtubule polymerization or depolymerization"/>
    <property type="evidence" value="ECO:0007669"/>
    <property type="project" value="UniProtKB-ARBA"/>
</dbReference>
<feature type="domain" description="TOG" evidence="7">
    <location>
        <begin position="1145"/>
        <end position="1381"/>
    </location>
</feature>
<dbReference type="Proteomes" id="UP000054928">
    <property type="component" value="Unassembled WGS sequence"/>
</dbReference>
<dbReference type="PANTHER" id="PTHR21567:SF9">
    <property type="entry name" value="CLIP-ASSOCIATING PROTEIN"/>
    <property type="match status" value="1"/>
</dbReference>
<dbReference type="Pfam" id="PF21041">
    <property type="entry name" value="XMAP215_CLASP_TOG"/>
    <property type="match status" value="1"/>
</dbReference>
<feature type="compositionally biased region" description="Acidic residues" evidence="6">
    <location>
        <begin position="1046"/>
        <end position="1055"/>
    </location>
</feature>
<feature type="repeat" description="HEAT" evidence="5">
    <location>
        <begin position="157"/>
        <end position="195"/>
    </location>
</feature>
<feature type="compositionally biased region" description="Low complexity" evidence="6">
    <location>
        <begin position="655"/>
        <end position="664"/>
    </location>
</feature>
<comment type="subcellular location">
    <subcellularLocation>
        <location evidence="1">Cytoplasm</location>
        <location evidence="1">Cytoskeleton</location>
    </subcellularLocation>
</comment>
<dbReference type="PROSITE" id="PS50077">
    <property type="entry name" value="HEAT_REPEAT"/>
    <property type="match status" value="1"/>
</dbReference>
<keyword evidence="9" id="KW-1185">Reference proteome</keyword>
<name>A0A0N7L4G7_PLAHL</name>
<feature type="domain" description="TOG" evidence="7">
    <location>
        <begin position="320"/>
        <end position="558"/>
    </location>
</feature>